<name>A0A1M6PDU1_9CLOT</name>
<dbReference type="RefSeq" id="WP_073012824.1">
    <property type="nucleotide sequence ID" value="NZ_FQZO01000015.1"/>
</dbReference>
<dbReference type="Pfam" id="PF03060">
    <property type="entry name" value="NMO"/>
    <property type="match status" value="1"/>
</dbReference>
<dbReference type="GO" id="GO:0051213">
    <property type="term" value="F:dioxygenase activity"/>
    <property type="evidence" value="ECO:0007669"/>
    <property type="project" value="UniProtKB-KW"/>
</dbReference>
<keyword evidence="7" id="KW-1185">Reference proteome</keyword>
<proteinExistence type="predicted"/>
<organism evidence="6 7">
    <name type="scientific">Clostridium amylolyticum</name>
    <dbReference type="NCBI Taxonomy" id="1121298"/>
    <lineage>
        <taxon>Bacteria</taxon>
        <taxon>Bacillati</taxon>
        <taxon>Bacillota</taxon>
        <taxon>Clostridia</taxon>
        <taxon>Eubacteriales</taxon>
        <taxon>Clostridiaceae</taxon>
        <taxon>Clostridium</taxon>
    </lineage>
</organism>
<sequence length="358" mass="38910">MKLPQLKIGNLIATVPIIQGGMGIGVSLNNLAAAVAKEGGIGIISGVQIGFNEPDFIKDSLKANIRALKREIRLAREKCKKGIIGVNIMTAVNHYKELVTAAVEEGIDLIVSGAGLPMELPELVKETKVKIAPIVSSGKAISVICKMWERKHSRMPDLVVVEGPEAGGHLGFHKDDLSLEPQKIENIFQDVKKALMPYEEKYNSHIPVVVAGGIFSGEDIAKFMDLGADGVQMATRFIATVECDAHKNYKRAYVNAKKEDIQIVVSPVGMPGRAIRNNFIKSLEEGPKKVRCINNCLKPCNPQNTPYCISQALINARNGDIDEGLLFCGSSVDKIDKIVTVKELINELVGDCCQARDK</sequence>
<keyword evidence="5" id="KW-0560">Oxidoreductase</keyword>
<evidence type="ECO:0000256" key="4">
    <source>
        <dbReference type="ARBA" id="ARBA00022643"/>
    </source>
</evidence>
<dbReference type="OrthoDB" id="9778912at2"/>
<dbReference type="GO" id="GO:0018580">
    <property type="term" value="F:nitronate monooxygenase activity"/>
    <property type="evidence" value="ECO:0007669"/>
    <property type="project" value="InterPro"/>
</dbReference>
<dbReference type="InterPro" id="IPR004136">
    <property type="entry name" value="NMO"/>
</dbReference>
<dbReference type="Proteomes" id="UP000184080">
    <property type="component" value="Unassembled WGS sequence"/>
</dbReference>
<dbReference type="PANTHER" id="PTHR32332">
    <property type="entry name" value="2-NITROPROPANE DIOXYGENASE"/>
    <property type="match status" value="1"/>
</dbReference>
<evidence type="ECO:0000256" key="2">
    <source>
        <dbReference type="ARBA" id="ARBA00013457"/>
    </source>
</evidence>
<keyword evidence="3" id="KW-0285">Flavoprotein</keyword>
<dbReference type="STRING" id="1121298.SAMN05444401_0502"/>
<keyword evidence="4" id="KW-0288">FMN</keyword>
<evidence type="ECO:0000313" key="6">
    <source>
        <dbReference type="EMBL" id="SHK06123.1"/>
    </source>
</evidence>
<evidence type="ECO:0000313" key="7">
    <source>
        <dbReference type="Proteomes" id="UP000184080"/>
    </source>
</evidence>
<reference evidence="6 7" key="1">
    <citation type="submission" date="2016-11" db="EMBL/GenBank/DDBJ databases">
        <authorList>
            <person name="Jaros S."/>
            <person name="Januszkiewicz K."/>
            <person name="Wedrychowicz H."/>
        </authorList>
    </citation>
    <scope>NUCLEOTIDE SEQUENCE [LARGE SCALE GENOMIC DNA]</scope>
    <source>
        <strain evidence="6 7">DSM 21864</strain>
    </source>
</reference>
<dbReference type="Gene3D" id="3.20.20.70">
    <property type="entry name" value="Aldolase class I"/>
    <property type="match status" value="1"/>
</dbReference>
<comment type="function">
    <text evidence="1">Nitronate monooxygenase that uses molecular oxygen to catalyze the oxidative denitrification of alkyl nitronates. Acts on propionate 3-nitronate (P3N), the presumed physiological substrate. Probably functions in the detoxification of P3N, a metabolic poison produced by plants and fungi as a defense mechanism.</text>
</comment>
<keyword evidence="6" id="KW-0223">Dioxygenase</keyword>
<evidence type="ECO:0000256" key="1">
    <source>
        <dbReference type="ARBA" id="ARBA00003535"/>
    </source>
</evidence>
<dbReference type="SUPFAM" id="SSF51412">
    <property type="entry name" value="Inosine monophosphate dehydrogenase (IMPDH)"/>
    <property type="match status" value="1"/>
</dbReference>
<accession>A0A1M6PDU1</accession>
<evidence type="ECO:0000256" key="5">
    <source>
        <dbReference type="ARBA" id="ARBA00023002"/>
    </source>
</evidence>
<gene>
    <name evidence="6" type="ORF">SAMN05444401_0502</name>
</gene>
<dbReference type="PANTHER" id="PTHR32332:SF18">
    <property type="entry name" value="2-NITROPROPANE DIOXYGENASE"/>
    <property type="match status" value="1"/>
</dbReference>
<dbReference type="AlphaFoldDB" id="A0A1M6PDU1"/>
<protein>
    <recommendedName>
        <fullName evidence="2">Probable nitronate monooxygenase</fullName>
    </recommendedName>
</protein>
<dbReference type="EMBL" id="FQZO01000015">
    <property type="protein sequence ID" value="SHK06123.1"/>
    <property type="molecule type" value="Genomic_DNA"/>
</dbReference>
<dbReference type="InterPro" id="IPR013785">
    <property type="entry name" value="Aldolase_TIM"/>
</dbReference>
<evidence type="ECO:0000256" key="3">
    <source>
        <dbReference type="ARBA" id="ARBA00022630"/>
    </source>
</evidence>
<dbReference type="CDD" id="cd04730">
    <property type="entry name" value="NPD_like"/>
    <property type="match status" value="1"/>
</dbReference>